<dbReference type="AlphaFoldDB" id="A0A1H4MDD1"/>
<accession>A0A1H4MDD1</accession>
<gene>
    <name evidence="2" type="ORF">SAMN04489807_2087</name>
</gene>
<keyword evidence="1" id="KW-0472">Membrane</keyword>
<evidence type="ECO:0000313" key="2">
    <source>
        <dbReference type="EMBL" id="SEB80342.1"/>
    </source>
</evidence>
<feature type="transmembrane region" description="Helical" evidence="1">
    <location>
        <begin position="37"/>
        <end position="60"/>
    </location>
</feature>
<dbReference type="EMBL" id="FNSQ01000005">
    <property type="protein sequence ID" value="SEB80342.1"/>
    <property type="molecule type" value="Genomic_DNA"/>
</dbReference>
<proteinExistence type="predicted"/>
<keyword evidence="3" id="KW-1185">Reference proteome</keyword>
<feature type="transmembrane region" description="Helical" evidence="1">
    <location>
        <begin position="66"/>
        <end position="95"/>
    </location>
</feature>
<reference evidence="3" key="1">
    <citation type="submission" date="2016-10" db="EMBL/GenBank/DDBJ databases">
        <authorList>
            <person name="Varghese N."/>
            <person name="Submissions S."/>
        </authorList>
    </citation>
    <scope>NUCLEOTIDE SEQUENCE [LARGE SCALE GENOMIC DNA]</scope>
    <source>
        <strain evidence="3">DSM 16089</strain>
    </source>
</reference>
<evidence type="ECO:0000256" key="1">
    <source>
        <dbReference type="SAM" id="Phobius"/>
    </source>
</evidence>
<dbReference type="RefSeq" id="WP_060925931.1">
    <property type="nucleotide sequence ID" value="NZ_FNSQ01000005.1"/>
</dbReference>
<feature type="transmembrane region" description="Helical" evidence="1">
    <location>
        <begin position="6"/>
        <end position="25"/>
    </location>
</feature>
<organism evidence="2 3">
    <name type="scientific">Microbacterium hydrocarbonoxydans</name>
    <dbReference type="NCBI Taxonomy" id="273678"/>
    <lineage>
        <taxon>Bacteria</taxon>
        <taxon>Bacillati</taxon>
        <taxon>Actinomycetota</taxon>
        <taxon>Actinomycetes</taxon>
        <taxon>Micrococcales</taxon>
        <taxon>Microbacteriaceae</taxon>
        <taxon>Microbacterium</taxon>
    </lineage>
</organism>
<protein>
    <submittedName>
        <fullName evidence="2">Uncharacterized protein</fullName>
    </submittedName>
</protein>
<keyword evidence="1" id="KW-0812">Transmembrane</keyword>
<keyword evidence="1" id="KW-1133">Transmembrane helix</keyword>
<name>A0A1H4MDD1_9MICO</name>
<evidence type="ECO:0000313" key="3">
    <source>
        <dbReference type="Proteomes" id="UP000183750"/>
    </source>
</evidence>
<dbReference type="Proteomes" id="UP000183750">
    <property type="component" value="Unassembled WGS sequence"/>
</dbReference>
<sequence>MNQLDTAAALASLIAFAALAAALGLTHRSTDDPNRRWTARAFWFVAFPIGILAIVIEMVWRTTDGIAFIVSAGVSLGLIIAAATSELVAAVASGLAPTLPTTRRAEEP</sequence>